<feature type="transmembrane region" description="Helical" evidence="9">
    <location>
        <begin position="107"/>
        <end position="127"/>
    </location>
</feature>
<evidence type="ECO:0000256" key="1">
    <source>
        <dbReference type="ARBA" id="ARBA00004429"/>
    </source>
</evidence>
<dbReference type="Pfam" id="PF01061">
    <property type="entry name" value="ABC2_membrane"/>
    <property type="match status" value="1"/>
</dbReference>
<keyword evidence="7 9" id="KW-1133">Transmembrane helix</keyword>
<dbReference type="PANTHER" id="PTHR30413:SF8">
    <property type="entry name" value="TRANSPORT PERMEASE PROTEIN"/>
    <property type="match status" value="1"/>
</dbReference>
<evidence type="ECO:0000313" key="13">
    <source>
        <dbReference type="Proteomes" id="UP001150259"/>
    </source>
</evidence>
<organism evidence="12 13">
    <name type="scientific">Intrasporangium calvum</name>
    <dbReference type="NCBI Taxonomy" id="53358"/>
    <lineage>
        <taxon>Bacteria</taxon>
        <taxon>Bacillati</taxon>
        <taxon>Actinomycetota</taxon>
        <taxon>Actinomycetes</taxon>
        <taxon>Micrococcales</taxon>
        <taxon>Intrasporangiaceae</taxon>
        <taxon>Intrasporangium</taxon>
    </lineage>
</organism>
<keyword evidence="6 9" id="KW-0812">Transmembrane</keyword>
<feature type="transmembrane region" description="Helical" evidence="9">
    <location>
        <begin position="275"/>
        <end position="294"/>
    </location>
</feature>
<feature type="domain" description="ABC transmembrane type-2" evidence="11">
    <location>
        <begin position="74"/>
        <end position="296"/>
    </location>
</feature>
<keyword evidence="5" id="KW-0997">Cell inner membrane</keyword>
<comment type="caution">
    <text evidence="12">The sequence shown here is derived from an EMBL/GenBank/DDBJ whole genome shotgun (WGS) entry which is preliminary data.</text>
</comment>
<comment type="similarity">
    <text evidence="2 9">Belongs to the ABC-2 integral membrane protein family.</text>
</comment>
<sequence length="304" mass="33639">MTDTAPTPAAVPAGLEPKPLSPEDSQALAERHGLMQIGVRPPLFAYLRELWHKRQFIWTLASAQAYAAHQKYLLGQVWAVLNPLLLVASYYLIFGVLLDIRRGTQNYIGFLTIGIFLFSFIASSMTSGAKAITSNIGLVRSLRFPRAVLPIAVTVTQLIHVLPALGVLLLLMLVTGERPQLEWLMLPVAVALLFLNVLGITFFLARIVEISRDVGNLIPVLTRLLRYISGVFFSIDHYAGHPVVHAVMAFQPVSLPLTITREALLAEFALTPSNWLLALAWALVLPTTGFLFFWRAEARYGRAS</sequence>
<evidence type="ECO:0000256" key="8">
    <source>
        <dbReference type="ARBA" id="ARBA00023136"/>
    </source>
</evidence>
<feature type="transmembrane region" description="Helical" evidence="9">
    <location>
        <begin position="147"/>
        <end position="171"/>
    </location>
</feature>
<evidence type="ECO:0000256" key="5">
    <source>
        <dbReference type="ARBA" id="ARBA00022519"/>
    </source>
</evidence>
<evidence type="ECO:0000313" key="12">
    <source>
        <dbReference type="EMBL" id="MDC5696748.1"/>
    </source>
</evidence>
<dbReference type="Proteomes" id="UP001150259">
    <property type="component" value="Unassembled WGS sequence"/>
</dbReference>
<comment type="caution">
    <text evidence="9">Lacks conserved residue(s) required for the propagation of feature annotation.</text>
</comment>
<feature type="compositionally biased region" description="Low complexity" evidence="10">
    <location>
        <begin position="1"/>
        <end position="13"/>
    </location>
</feature>
<gene>
    <name evidence="12" type="ORF">OO014_05720</name>
</gene>
<keyword evidence="3 9" id="KW-0813">Transport</keyword>
<comment type="subcellular location">
    <subcellularLocation>
        <location evidence="1">Cell inner membrane</location>
        <topology evidence="1">Multi-pass membrane protein</topology>
    </subcellularLocation>
    <subcellularLocation>
        <location evidence="9">Cell membrane</location>
        <topology evidence="9">Multi-pass membrane protein</topology>
    </subcellularLocation>
</comment>
<reference evidence="12 13" key="1">
    <citation type="submission" date="2022-11" db="EMBL/GenBank/DDBJ databases">
        <title>Anaerobic phenanthrene biodegradation by a DNRA strain PheN6.</title>
        <authorList>
            <person name="Zhang Z."/>
        </authorList>
    </citation>
    <scope>NUCLEOTIDE SEQUENCE [LARGE SCALE GENOMIC DNA]</scope>
    <source>
        <strain evidence="12 13">PheN6</strain>
    </source>
</reference>
<evidence type="ECO:0000256" key="4">
    <source>
        <dbReference type="ARBA" id="ARBA00022475"/>
    </source>
</evidence>
<keyword evidence="13" id="KW-1185">Reference proteome</keyword>
<feature type="region of interest" description="Disordered" evidence="10">
    <location>
        <begin position="1"/>
        <end position="23"/>
    </location>
</feature>
<dbReference type="PROSITE" id="PS51012">
    <property type="entry name" value="ABC_TM2"/>
    <property type="match status" value="1"/>
</dbReference>
<dbReference type="RefSeq" id="WP_272461324.1">
    <property type="nucleotide sequence ID" value="NZ_JAPFQL010000017.1"/>
</dbReference>
<feature type="transmembrane region" description="Helical" evidence="9">
    <location>
        <begin position="183"/>
        <end position="205"/>
    </location>
</feature>
<evidence type="ECO:0000256" key="10">
    <source>
        <dbReference type="SAM" id="MobiDB-lite"/>
    </source>
</evidence>
<protein>
    <recommendedName>
        <fullName evidence="9">Transport permease protein</fullName>
    </recommendedName>
</protein>
<name>A0ABT5GER2_9MICO</name>
<accession>A0ABT5GER2</accession>
<dbReference type="InterPro" id="IPR013525">
    <property type="entry name" value="ABC2_TM"/>
</dbReference>
<dbReference type="InterPro" id="IPR047817">
    <property type="entry name" value="ABC2_TM_bact-type"/>
</dbReference>
<evidence type="ECO:0000256" key="2">
    <source>
        <dbReference type="ARBA" id="ARBA00007783"/>
    </source>
</evidence>
<dbReference type="EMBL" id="JAPFQL010000017">
    <property type="protein sequence ID" value="MDC5696748.1"/>
    <property type="molecule type" value="Genomic_DNA"/>
</dbReference>
<feature type="transmembrane region" description="Helical" evidence="9">
    <location>
        <begin position="77"/>
        <end position="100"/>
    </location>
</feature>
<evidence type="ECO:0000256" key="3">
    <source>
        <dbReference type="ARBA" id="ARBA00022448"/>
    </source>
</evidence>
<dbReference type="PANTHER" id="PTHR30413">
    <property type="entry name" value="INNER MEMBRANE TRANSPORT PERMEASE"/>
    <property type="match status" value="1"/>
</dbReference>
<evidence type="ECO:0000259" key="11">
    <source>
        <dbReference type="PROSITE" id="PS51012"/>
    </source>
</evidence>
<proteinExistence type="inferred from homology"/>
<keyword evidence="4 9" id="KW-1003">Cell membrane</keyword>
<evidence type="ECO:0000256" key="7">
    <source>
        <dbReference type="ARBA" id="ARBA00022989"/>
    </source>
</evidence>
<keyword evidence="8 9" id="KW-0472">Membrane</keyword>
<evidence type="ECO:0000256" key="9">
    <source>
        <dbReference type="RuleBase" id="RU361157"/>
    </source>
</evidence>
<evidence type="ECO:0000256" key="6">
    <source>
        <dbReference type="ARBA" id="ARBA00022692"/>
    </source>
</evidence>